<reference evidence="2 3" key="1">
    <citation type="submission" date="2021-06" db="EMBL/GenBank/DDBJ databases">
        <title>Caerostris extrusa draft genome.</title>
        <authorList>
            <person name="Kono N."/>
            <person name="Arakawa K."/>
        </authorList>
    </citation>
    <scope>NUCLEOTIDE SEQUENCE [LARGE SCALE GENOMIC DNA]</scope>
</reference>
<organism evidence="2 3">
    <name type="scientific">Caerostris extrusa</name>
    <name type="common">Bark spider</name>
    <name type="synonym">Caerostris bankana</name>
    <dbReference type="NCBI Taxonomy" id="172846"/>
    <lineage>
        <taxon>Eukaryota</taxon>
        <taxon>Metazoa</taxon>
        <taxon>Ecdysozoa</taxon>
        <taxon>Arthropoda</taxon>
        <taxon>Chelicerata</taxon>
        <taxon>Arachnida</taxon>
        <taxon>Araneae</taxon>
        <taxon>Araneomorphae</taxon>
        <taxon>Entelegynae</taxon>
        <taxon>Araneoidea</taxon>
        <taxon>Araneidae</taxon>
        <taxon>Caerostris</taxon>
    </lineage>
</organism>
<dbReference type="EMBL" id="BPLR01001146">
    <property type="protein sequence ID" value="GIZ00307.1"/>
    <property type="molecule type" value="Genomic_DNA"/>
</dbReference>
<dbReference type="Proteomes" id="UP001054945">
    <property type="component" value="Unassembled WGS sequence"/>
</dbReference>
<evidence type="ECO:0000256" key="1">
    <source>
        <dbReference type="SAM" id="MobiDB-lite"/>
    </source>
</evidence>
<feature type="region of interest" description="Disordered" evidence="1">
    <location>
        <begin position="1"/>
        <end position="23"/>
    </location>
</feature>
<accession>A0AAV4Y2B2</accession>
<protein>
    <recommendedName>
        <fullName evidence="4">Ribosomal protein S19</fullName>
    </recommendedName>
</protein>
<comment type="caution">
    <text evidence="2">The sequence shown here is derived from an EMBL/GenBank/DDBJ whole genome shotgun (WGS) entry which is preliminary data.</text>
</comment>
<sequence length="76" mass="8790">MRLNKQRTGVGGRVQGSQKHNLIKLSLSRPHKIHHQLDSTLGEVIGKWIQVETTNVKPRFASRHRITTTKWKAKNR</sequence>
<evidence type="ECO:0000313" key="2">
    <source>
        <dbReference type="EMBL" id="GIZ00307.1"/>
    </source>
</evidence>
<evidence type="ECO:0000313" key="3">
    <source>
        <dbReference type="Proteomes" id="UP001054945"/>
    </source>
</evidence>
<evidence type="ECO:0008006" key="4">
    <source>
        <dbReference type="Google" id="ProtNLM"/>
    </source>
</evidence>
<proteinExistence type="predicted"/>
<dbReference type="AlphaFoldDB" id="A0AAV4Y2B2"/>
<gene>
    <name evidence="2" type="ORF">CEXT_595521</name>
</gene>
<keyword evidence="3" id="KW-1185">Reference proteome</keyword>
<name>A0AAV4Y2B2_CAEEX</name>